<keyword evidence="9" id="KW-0007">Acetylation</keyword>
<dbReference type="UniPathway" id="UPA00528">
    <property type="reaction ID" value="UER00586"/>
</dbReference>
<evidence type="ECO:0000259" key="19">
    <source>
        <dbReference type="Pfam" id="PF00155"/>
    </source>
</evidence>
<protein>
    <recommendedName>
        <fullName evidence="15">Alanine aminotransferase 1</fullName>
        <ecNumber evidence="12">2.6.1.2</ecNumber>
    </recommendedName>
    <alternativeName>
        <fullName evidence="17">Glutamate pyruvate transaminase 1</fullName>
    </alternativeName>
    <alternativeName>
        <fullName evidence="16">Glutamic--alanine transaminase 1</fullName>
    </alternativeName>
    <alternativeName>
        <fullName evidence="18">Glutamic--pyruvic transaminase 1</fullName>
    </alternativeName>
</protein>
<evidence type="ECO:0000256" key="14">
    <source>
        <dbReference type="ARBA" id="ARBA00059280"/>
    </source>
</evidence>
<dbReference type="InterPro" id="IPR045088">
    <property type="entry name" value="ALAT1/2-like"/>
</dbReference>
<keyword evidence="4" id="KW-0963">Cytoplasm</keyword>
<evidence type="ECO:0000256" key="5">
    <source>
        <dbReference type="ARBA" id="ARBA00022553"/>
    </source>
</evidence>
<dbReference type="InterPro" id="IPR004839">
    <property type="entry name" value="Aminotransferase_I/II_large"/>
</dbReference>
<evidence type="ECO:0000313" key="21">
    <source>
        <dbReference type="Proteomes" id="UP000694558"/>
    </source>
</evidence>
<dbReference type="EC" id="2.6.1.2" evidence="12"/>
<accession>A0A8D3CSX6</accession>
<evidence type="ECO:0000256" key="7">
    <source>
        <dbReference type="ARBA" id="ARBA00022679"/>
    </source>
</evidence>
<dbReference type="GeneTree" id="ENSGT00940000155265"/>
<dbReference type="Gene3D" id="3.40.640.10">
    <property type="entry name" value="Type I PLP-dependent aspartate aminotransferase-like (Major domain)"/>
    <property type="match status" value="1"/>
</dbReference>
<evidence type="ECO:0000256" key="3">
    <source>
        <dbReference type="ARBA" id="ARBA00011738"/>
    </source>
</evidence>
<reference evidence="20" key="2">
    <citation type="submission" date="2025-08" db="UniProtKB">
        <authorList>
            <consortium name="Ensembl"/>
        </authorList>
    </citation>
    <scope>IDENTIFICATION</scope>
</reference>
<dbReference type="Gene3D" id="1.10.287.1970">
    <property type="match status" value="1"/>
</dbReference>
<gene>
    <name evidence="20" type="primary">GPT</name>
</gene>
<dbReference type="GO" id="GO:0030170">
    <property type="term" value="F:pyridoxal phosphate binding"/>
    <property type="evidence" value="ECO:0007669"/>
    <property type="project" value="InterPro"/>
</dbReference>
<evidence type="ECO:0000256" key="8">
    <source>
        <dbReference type="ARBA" id="ARBA00022898"/>
    </source>
</evidence>
<comment type="subunit">
    <text evidence="3">Homodimer.</text>
</comment>
<dbReference type="Proteomes" id="UP000694558">
    <property type="component" value="Chromosome 21"/>
</dbReference>
<evidence type="ECO:0000256" key="12">
    <source>
        <dbReference type="ARBA" id="ARBA00026106"/>
    </source>
</evidence>
<feature type="domain" description="Aminotransferase class I/classII large" evidence="19">
    <location>
        <begin position="83"/>
        <end position="479"/>
    </location>
</feature>
<reference evidence="20" key="1">
    <citation type="submission" date="2023-05" db="EMBL/GenBank/DDBJ databases">
        <title>High-quality long-read genome of Scophthalmus maximus.</title>
        <authorList>
            <person name="Lien S."/>
            <person name="Martinez P."/>
        </authorList>
    </citation>
    <scope>NUCLEOTIDE SEQUENCE [LARGE SCALE GENOMIC DNA]</scope>
</reference>
<keyword evidence="6" id="KW-0032">Aminotransferase</keyword>
<evidence type="ECO:0000313" key="20">
    <source>
        <dbReference type="Ensembl" id="ENSSMAP00000050384.1"/>
    </source>
</evidence>
<evidence type="ECO:0000256" key="6">
    <source>
        <dbReference type="ARBA" id="ARBA00022576"/>
    </source>
</evidence>
<dbReference type="FunFam" id="1.10.287.1970:FF:000001">
    <property type="entry name" value="Alanine aminotransferase 2"/>
    <property type="match status" value="1"/>
</dbReference>
<dbReference type="GO" id="GO:0005737">
    <property type="term" value="C:cytoplasm"/>
    <property type="evidence" value="ECO:0007669"/>
    <property type="project" value="UniProtKB-SubCell"/>
</dbReference>
<comment type="pathway">
    <text evidence="10">Amino-acid degradation; L-alanine degradation via transaminase pathway; pyruvate from L-alanine: step 1/1.</text>
</comment>
<dbReference type="Pfam" id="PF00155">
    <property type="entry name" value="Aminotran_1_2"/>
    <property type="match status" value="1"/>
</dbReference>
<dbReference type="InterPro" id="IPR015424">
    <property type="entry name" value="PyrdxlP-dep_Trfase"/>
</dbReference>
<keyword evidence="7" id="KW-0808">Transferase</keyword>
<organism evidence="20 21">
    <name type="scientific">Scophthalmus maximus</name>
    <name type="common">Turbot</name>
    <name type="synonym">Psetta maxima</name>
    <dbReference type="NCBI Taxonomy" id="52904"/>
    <lineage>
        <taxon>Eukaryota</taxon>
        <taxon>Metazoa</taxon>
        <taxon>Chordata</taxon>
        <taxon>Craniata</taxon>
        <taxon>Vertebrata</taxon>
        <taxon>Euteleostomi</taxon>
        <taxon>Actinopterygii</taxon>
        <taxon>Neopterygii</taxon>
        <taxon>Teleostei</taxon>
        <taxon>Neoteleostei</taxon>
        <taxon>Acanthomorphata</taxon>
        <taxon>Carangaria</taxon>
        <taxon>Pleuronectiformes</taxon>
        <taxon>Pleuronectoidei</taxon>
        <taxon>Scophthalmidae</taxon>
        <taxon>Scophthalmus</taxon>
    </lineage>
</organism>
<name>A0A8D3CSX6_SCOMX</name>
<dbReference type="GO" id="GO:0042853">
    <property type="term" value="P:L-alanine catabolic process"/>
    <property type="evidence" value="ECO:0007669"/>
    <property type="project" value="UniProtKB-UniPathway"/>
</dbReference>
<proteinExistence type="inferred from homology"/>
<dbReference type="InterPro" id="IPR015421">
    <property type="entry name" value="PyrdxlP-dep_Trfase_major"/>
</dbReference>
<comment type="function">
    <text evidence="14">Catalyzes the reversible transamination between alanine and 2-oxoglutarate to form pyruvate and glutamate. Participates in cellular nitrogen metabolism and also in liver gluconeogenesis starting with precursors transported from skeletal muscles.</text>
</comment>
<evidence type="ECO:0000256" key="4">
    <source>
        <dbReference type="ARBA" id="ARBA00022490"/>
    </source>
</evidence>
<comment type="subcellular location">
    <subcellularLocation>
        <location evidence="2">Cytoplasm</location>
    </subcellularLocation>
</comment>
<dbReference type="FunFam" id="3.40.640.10:FF:000236">
    <property type="entry name" value="Alanine aminotransferase 2"/>
    <property type="match status" value="1"/>
</dbReference>
<comment type="similarity">
    <text evidence="11">Belongs to the class-I pyridoxal-phosphate-dependent aminotransferase family. Alanine aminotransferase subfamily.</text>
</comment>
<comment type="cofactor">
    <cofactor evidence="1">
        <name>pyridoxal 5'-phosphate</name>
        <dbReference type="ChEBI" id="CHEBI:597326"/>
    </cofactor>
</comment>
<evidence type="ECO:0000256" key="17">
    <source>
        <dbReference type="ARBA" id="ARBA00080231"/>
    </source>
</evidence>
<evidence type="ECO:0000256" key="2">
    <source>
        <dbReference type="ARBA" id="ARBA00004496"/>
    </source>
</evidence>
<dbReference type="AlphaFoldDB" id="A0A8D3CSX6"/>
<evidence type="ECO:0000256" key="1">
    <source>
        <dbReference type="ARBA" id="ARBA00001933"/>
    </source>
</evidence>
<keyword evidence="5" id="KW-0597">Phosphoprotein</keyword>
<dbReference type="PANTHER" id="PTHR11751">
    <property type="entry name" value="ALANINE AMINOTRANSFERASE"/>
    <property type="match status" value="1"/>
</dbReference>
<evidence type="ECO:0000256" key="18">
    <source>
        <dbReference type="ARBA" id="ARBA00082842"/>
    </source>
</evidence>
<dbReference type="Ensembl" id="ENSSMAT00000056125.1">
    <property type="protein sequence ID" value="ENSSMAP00000050384.1"/>
    <property type="gene ID" value="ENSSMAG00000018191.2"/>
</dbReference>
<dbReference type="SUPFAM" id="SSF53383">
    <property type="entry name" value="PLP-dependent transferases"/>
    <property type="match status" value="1"/>
</dbReference>
<dbReference type="CDD" id="cd00609">
    <property type="entry name" value="AAT_like"/>
    <property type="match status" value="1"/>
</dbReference>
<evidence type="ECO:0000256" key="13">
    <source>
        <dbReference type="ARBA" id="ARBA00047412"/>
    </source>
</evidence>
<dbReference type="Gene3D" id="3.90.1150.10">
    <property type="entry name" value="Aspartate Aminotransferase, domain 1"/>
    <property type="match status" value="1"/>
</dbReference>
<dbReference type="FunFam" id="3.90.1150.10:FF:000345">
    <property type="entry name" value="Alanine aminotransferase 2"/>
    <property type="match status" value="1"/>
</dbReference>
<sequence>MNTEGLNCRTELTGVLTLDNMNPNVKRVEYAVRGPIVQRAVQIEKELREGIKKPFTEVIKANIGDAHAMGQKPITFLRQVLALCSYPELLEDDKFPSDAKKRARRILEACGGHSIGAYSASQGIECIRQDVAAFIERRDGGIPSNPDNIFLSTGASDAIVTMLKLLVCGEGRDRTGVMISIPQYPLYSAALADLGAVQINYYLDEDKCWGLDVTELKRALNEARQHCDPRVLCIINPGNPTGQVQSRKCIEDVIRFAKEEHLFLMADEVYQENVYAENCKFHSFKKVLFEMGPEFSSTVEMASFHSTSKCYMGECGFRGGYMELINLDPEVKAQLIKLVSVRLCPPIPGQALLDLVVNPPQPNEPSYTTFTKERTAVLATLAEKAQLTEQIFNTVPGITCNPVQGAMYTFPRITLPQKAIDEAKKEGQVPDMFYCMRLLEEEGICLVPGSGFGQREGTLHFRMTILPPTEKLKMVLQKICDFQLRFTQEFS</sequence>
<dbReference type="InterPro" id="IPR015422">
    <property type="entry name" value="PyrdxlP-dep_Trfase_small"/>
</dbReference>
<evidence type="ECO:0000256" key="16">
    <source>
        <dbReference type="ARBA" id="ARBA00076222"/>
    </source>
</evidence>
<dbReference type="PANTHER" id="PTHR11751:SF480">
    <property type="entry name" value="ALANINE TRANSAMINASE"/>
    <property type="match status" value="1"/>
</dbReference>
<evidence type="ECO:0000256" key="9">
    <source>
        <dbReference type="ARBA" id="ARBA00022990"/>
    </source>
</evidence>
<comment type="catalytic activity">
    <reaction evidence="13">
        <text>L-alanine + 2-oxoglutarate = pyruvate + L-glutamate</text>
        <dbReference type="Rhea" id="RHEA:19453"/>
        <dbReference type="ChEBI" id="CHEBI:15361"/>
        <dbReference type="ChEBI" id="CHEBI:16810"/>
        <dbReference type="ChEBI" id="CHEBI:29985"/>
        <dbReference type="ChEBI" id="CHEBI:57972"/>
        <dbReference type="EC" id="2.6.1.2"/>
    </reaction>
</comment>
<evidence type="ECO:0000256" key="10">
    <source>
        <dbReference type="ARBA" id="ARBA00025708"/>
    </source>
</evidence>
<evidence type="ECO:0000256" key="15">
    <source>
        <dbReference type="ARBA" id="ARBA00074120"/>
    </source>
</evidence>
<evidence type="ECO:0000256" key="11">
    <source>
        <dbReference type="ARBA" id="ARBA00025785"/>
    </source>
</evidence>
<dbReference type="GO" id="GO:0004021">
    <property type="term" value="F:L-alanine:2-oxoglutarate aminotransferase activity"/>
    <property type="evidence" value="ECO:0007669"/>
    <property type="project" value="UniProtKB-EC"/>
</dbReference>
<keyword evidence="8" id="KW-0663">Pyridoxal phosphate</keyword>